<dbReference type="AlphaFoldDB" id="A0A660LCB5"/>
<evidence type="ECO:0000313" key="4">
    <source>
        <dbReference type="Proteomes" id="UP000278962"/>
    </source>
</evidence>
<dbReference type="EMBL" id="RBIL01000001">
    <property type="protein sequence ID" value="RKQ92642.1"/>
    <property type="molecule type" value="Genomic_DNA"/>
</dbReference>
<evidence type="ECO:0000313" key="3">
    <source>
        <dbReference type="EMBL" id="RKQ92642.1"/>
    </source>
</evidence>
<keyword evidence="1" id="KW-0560">Oxidoreductase</keyword>
<reference evidence="3 4" key="1">
    <citation type="submission" date="2018-10" db="EMBL/GenBank/DDBJ databases">
        <title>Genomic Encyclopedia of Archaeal and Bacterial Type Strains, Phase II (KMG-II): from individual species to whole genera.</title>
        <authorList>
            <person name="Goeker M."/>
        </authorList>
    </citation>
    <scope>NUCLEOTIDE SEQUENCE [LARGE SCALE GENOMIC DNA]</scope>
    <source>
        <strain evidence="3 4">DSM 14954</strain>
    </source>
</reference>
<dbReference type="Proteomes" id="UP000278962">
    <property type="component" value="Unassembled WGS sequence"/>
</dbReference>
<evidence type="ECO:0000256" key="1">
    <source>
        <dbReference type="ARBA" id="ARBA00023002"/>
    </source>
</evidence>
<accession>A0A660LCB5</accession>
<dbReference type="InterPro" id="IPR052019">
    <property type="entry name" value="F420H2_bilvrd_red/Heme_oxyg"/>
</dbReference>
<organism evidence="3 4">
    <name type="scientific">Solirubrobacter pauli</name>
    <dbReference type="NCBI Taxonomy" id="166793"/>
    <lineage>
        <taxon>Bacteria</taxon>
        <taxon>Bacillati</taxon>
        <taxon>Actinomycetota</taxon>
        <taxon>Thermoleophilia</taxon>
        <taxon>Solirubrobacterales</taxon>
        <taxon>Solirubrobacteraceae</taxon>
        <taxon>Solirubrobacter</taxon>
    </lineage>
</organism>
<proteinExistence type="predicted"/>
<comment type="caution">
    <text evidence="3">The sequence shown here is derived from an EMBL/GenBank/DDBJ whole genome shotgun (WGS) entry which is preliminary data.</text>
</comment>
<dbReference type="GO" id="GO:0070967">
    <property type="term" value="F:coenzyme F420 binding"/>
    <property type="evidence" value="ECO:0007669"/>
    <property type="project" value="TreeGrafter"/>
</dbReference>
<dbReference type="RefSeq" id="WP_121250323.1">
    <property type="nucleotide sequence ID" value="NZ_RBIL01000001.1"/>
</dbReference>
<gene>
    <name evidence="3" type="ORF">C8N24_2494</name>
</gene>
<protein>
    <recommendedName>
        <fullName evidence="2">Pyridoxamine 5'-phosphate oxidase N-terminal domain-containing protein</fullName>
    </recommendedName>
</protein>
<dbReference type="Pfam" id="PF01243">
    <property type="entry name" value="PNPOx_N"/>
    <property type="match status" value="1"/>
</dbReference>
<evidence type="ECO:0000259" key="2">
    <source>
        <dbReference type="Pfam" id="PF01243"/>
    </source>
</evidence>
<dbReference type="InterPro" id="IPR019965">
    <property type="entry name" value="PPOX_F420-dep_Rv2061_put"/>
</dbReference>
<dbReference type="Gene3D" id="2.30.110.10">
    <property type="entry name" value="Electron Transport, Fmn-binding Protein, Chain A"/>
    <property type="match status" value="1"/>
</dbReference>
<sequence>MTSLRDLADESFVSLTTFRRSGEGVPTTVWVTADPDGDGLVVMTIDGSGKVKRVRGNPRVTLRPCGRLGKVDDDAPTVEATARVGAFTDRIEQAFKDAYGAEYHVIRGVERLTSDKQRVALHLTAA</sequence>
<dbReference type="GO" id="GO:0016627">
    <property type="term" value="F:oxidoreductase activity, acting on the CH-CH group of donors"/>
    <property type="evidence" value="ECO:0007669"/>
    <property type="project" value="TreeGrafter"/>
</dbReference>
<dbReference type="InterPro" id="IPR012349">
    <property type="entry name" value="Split_barrel_FMN-bd"/>
</dbReference>
<dbReference type="GO" id="GO:0005829">
    <property type="term" value="C:cytosol"/>
    <property type="evidence" value="ECO:0007669"/>
    <property type="project" value="TreeGrafter"/>
</dbReference>
<dbReference type="SUPFAM" id="SSF50475">
    <property type="entry name" value="FMN-binding split barrel"/>
    <property type="match status" value="1"/>
</dbReference>
<dbReference type="OrthoDB" id="5738083at2"/>
<dbReference type="NCBIfam" id="TIGR03666">
    <property type="entry name" value="Rv2061_F420"/>
    <property type="match status" value="1"/>
</dbReference>
<keyword evidence="4" id="KW-1185">Reference proteome</keyword>
<dbReference type="PANTHER" id="PTHR35176:SF11">
    <property type="entry name" value="PYRIDOXAMINE 5'-PHOSPHATE OXIDASE FAMILY PROTEIN"/>
    <property type="match status" value="1"/>
</dbReference>
<dbReference type="InterPro" id="IPR011576">
    <property type="entry name" value="Pyridox_Oxase_N"/>
</dbReference>
<feature type="domain" description="Pyridoxamine 5'-phosphate oxidase N-terminal" evidence="2">
    <location>
        <begin position="7"/>
        <end position="125"/>
    </location>
</feature>
<name>A0A660LCB5_9ACTN</name>
<dbReference type="PANTHER" id="PTHR35176">
    <property type="entry name" value="HEME OXYGENASE HI_0854-RELATED"/>
    <property type="match status" value="1"/>
</dbReference>